<accession>A0A371EIC4</accession>
<evidence type="ECO:0000313" key="1">
    <source>
        <dbReference type="EMBL" id="RDX65808.1"/>
    </source>
</evidence>
<protein>
    <submittedName>
        <fullName evidence="1">HEAT repeat-containing protein 6</fullName>
    </submittedName>
</protein>
<reference evidence="1" key="1">
    <citation type="submission" date="2018-05" db="EMBL/GenBank/DDBJ databases">
        <title>Draft genome of Mucuna pruriens seed.</title>
        <authorList>
            <person name="Nnadi N.E."/>
            <person name="Vos R."/>
            <person name="Hasami M.H."/>
            <person name="Devisetty U.K."/>
            <person name="Aguiy J.C."/>
        </authorList>
    </citation>
    <scope>NUCLEOTIDE SEQUENCE [LARGE SCALE GENOMIC DNA]</scope>
    <source>
        <strain evidence="1">JCA_2017</strain>
    </source>
</reference>
<dbReference type="PANTHER" id="PTHR13366:SF0">
    <property type="entry name" value="HEAT REPEAT-CONTAINING PROTEIN 6"/>
    <property type="match status" value="1"/>
</dbReference>
<proteinExistence type="predicted"/>
<dbReference type="OrthoDB" id="422637at2759"/>
<dbReference type="SUPFAM" id="SSF48371">
    <property type="entry name" value="ARM repeat"/>
    <property type="match status" value="2"/>
</dbReference>
<name>A0A371EIC4_MUCPR</name>
<dbReference type="InterPro" id="IPR016024">
    <property type="entry name" value="ARM-type_fold"/>
</dbReference>
<dbReference type="Proteomes" id="UP000257109">
    <property type="component" value="Unassembled WGS sequence"/>
</dbReference>
<dbReference type="AlphaFoldDB" id="A0A371EIC4"/>
<keyword evidence="2" id="KW-1185">Reference proteome</keyword>
<sequence>MGHGTNLNTLSNPKNLKIPSLTKTHLPSPIVAKTLFRDHTSLYATMIVAVTVMTLNHAAPSVLSCLTVVLDEGLRAVSGFQGTEDLSDDKLMGIPFASDCIRMKKVSSAPSYELECKDDVNVNFEACESGIQQWCEAIEKHMPLILCHSSATVRAASITCFAGMTSSVFVCFTKEKQDFILSSLVHAAVRDNVPSVRSAACRAIGVISCFPQVCQSAEVLDKFIHAVEINTRDALISVRITASWALANICDAICHTDRTLPFGPMGSNSNPQLIVSLSECALQLTKDGDKARSIFSNDIQRLYDSAQKIAFLGQTNHDMISYVAQAQSVVNELKCFWKLILWKKLRRNLTSCIWCWFLVSVSPLQWCPLEEDEVVETGEDVVVEVIVLNAYIVKSNAVRALGYISRILKFSTSKFQDKSVDYHDCMTDAYLNSENLMVCQQRCTSSLQDFNRLERIVQAFICCINTGNVKVQWNVCHALGNLFLNEALRLQDMDWSPVVFGILLQLLRDSSNFKIRIQAAAALAVPVSVQDYGLSFSEIVQSVEHVMENIDEDQISGPSNFKYRVSLQKQLTLTMLHILRFTSSTNDQQLKDFLVKKASILEDWFKGLHSSSEGILNVQDISIAERKRVMISSAIQSLIEVYKEKQQDAIAQKFEELKNNMLTISVVEEEISLLNKRIVLCLHISGLWNGVL</sequence>
<comment type="caution">
    <text evidence="1">The sequence shown here is derived from an EMBL/GenBank/DDBJ whole genome shotgun (WGS) entry which is preliminary data.</text>
</comment>
<dbReference type="Gene3D" id="1.25.10.10">
    <property type="entry name" value="Leucine-rich Repeat Variant"/>
    <property type="match status" value="2"/>
</dbReference>
<dbReference type="InterPro" id="IPR052107">
    <property type="entry name" value="HEAT6"/>
</dbReference>
<dbReference type="PANTHER" id="PTHR13366">
    <property type="entry name" value="MALARIA ANTIGEN-RELATED"/>
    <property type="match status" value="1"/>
</dbReference>
<feature type="non-terminal residue" evidence="1">
    <location>
        <position position="1"/>
    </location>
</feature>
<gene>
    <name evidence="1" type="primary">heatr6</name>
    <name evidence="1" type="ORF">CR513_55503</name>
</gene>
<dbReference type="EMBL" id="QJKJ01013728">
    <property type="protein sequence ID" value="RDX65808.1"/>
    <property type="molecule type" value="Genomic_DNA"/>
</dbReference>
<organism evidence="1 2">
    <name type="scientific">Mucuna pruriens</name>
    <name type="common">Velvet bean</name>
    <name type="synonym">Dolichos pruriens</name>
    <dbReference type="NCBI Taxonomy" id="157652"/>
    <lineage>
        <taxon>Eukaryota</taxon>
        <taxon>Viridiplantae</taxon>
        <taxon>Streptophyta</taxon>
        <taxon>Embryophyta</taxon>
        <taxon>Tracheophyta</taxon>
        <taxon>Spermatophyta</taxon>
        <taxon>Magnoliopsida</taxon>
        <taxon>eudicotyledons</taxon>
        <taxon>Gunneridae</taxon>
        <taxon>Pentapetalae</taxon>
        <taxon>rosids</taxon>
        <taxon>fabids</taxon>
        <taxon>Fabales</taxon>
        <taxon>Fabaceae</taxon>
        <taxon>Papilionoideae</taxon>
        <taxon>50 kb inversion clade</taxon>
        <taxon>NPAAA clade</taxon>
        <taxon>indigoferoid/millettioid clade</taxon>
        <taxon>Phaseoleae</taxon>
        <taxon>Mucuna</taxon>
    </lineage>
</organism>
<dbReference type="InterPro" id="IPR011989">
    <property type="entry name" value="ARM-like"/>
</dbReference>
<evidence type="ECO:0000313" key="2">
    <source>
        <dbReference type="Proteomes" id="UP000257109"/>
    </source>
</evidence>